<accession>A0ABN2QSQ0</accession>
<gene>
    <name evidence="3" type="ORF">GCM10009838_11750</name>
</gene>
<sequence length="428" mass="46015">MGYGPDEAGKMTMNFGPLNKSGGWRRLNVAVTRAKERVELIASFDADQITGANVSILRLGDYIRYAGEGAAALARRDGDGLSLGGPESPFEESVLSTLRSWGYAPVSQVGAAGFRIDMAVPHPAIPGAFALGIECDGAMYHSSRAARDRDRIREDVLRGLGWRLHRIWGSAWYRDRRQAEEQLRLAVEAAIAAPPVSPPVRESTAAATDVEQDMPVTAPVPAAVPAPRTTQTVVLTDAGSGDLPWVGVYQVASAVCGSSAEMHTPEARPTLMRVLREIVSVEGPIHAELLTTRAREAWGVGKNGSRIRANVDLVLRSLVRRGDLVKHDAVYDVPDRTGPVPVRGRAVDGTAPRRVAWVPPVERRRALVMMVGELPGVSRSELVQAVARVFGWLRKGPDITEALNSDIDVLLADGGLTGSDERIVPAQS</sequence>
<reference evidence="3 4" key="1">
    <citation type="journal article" date="2019" name="Int. J. Syst. Evol. Microbiol.">
        <title>The Global Catalogue of Microorganisms (GCM) 10K type strain sequencing project: providing services to taxonomists for standard genome sequencing and annotation.</title>
        <authorList>
            <consortium name="The Broad Institute Genomics Platform"/>
            <consortium name="The Broad Institute Genome Sequencing Center for Infectious Disease"/>
            <person name="Wu L."/>
            <person name="Ma J."/>
        </authorList>
    </citation>
    <scope>NUCLEOTIDE SEQUENCE [LARGE SCALE GENOMIC DNA]</scope>
    <source>
        <strain evidence="3 4">JCM 16013</strain>
    </source>
</reference>
<evidence type="ECO:0000259" key="2">
    <source>
        <dbReference type="Pfam" id="PF18741"/>
    </source>
</evidence>
<dbReference type="InterPro" id="IPR021754">
    <property type="entry name" value="DUF3320"/>
</dbReference>
<evidence type="ECO:0000313" key="4">
    <source>
        <dbReference type="Proteomes" id="UP001499854"/>
    </source>
</evidence>
<dbReference type="SUPFAM" id="SSF52980">
    <property type="entry name" value="Restriction endonuclease-like"/>
    <property type="match status" value="1"/>
</dbReference>
<evidence type="ECO:0000259" key="1">
    <source>
        <dbReference type="Pfam" id="PF11784"/>
    </source>
</evidence>
<evidence type="ECO:0000313" key="3">
    <source>
        <dbReference type="EMBL" id="GAA1957401.1"/>
    </source>
</evidence>
<dbReference type="Gene3D" id="3.40.960.10">
    <property type="entry name" value="VSR Endonuclease"/>
    <property type="match status" value="1"/>
</dbReference>
<protein>
    <submittedName>
        <fullName evidence="3">DUF3320 domain-containing protein</fullName>
    </submittedName>
</protein>
<proteinExistence type="predicted"/>
<dbReference type="RefSeq" id="WP_344655880.1">
    <property type="nucleotide sequence ID" value="NZ_BAAAQM010000004.1"/>
</dbReference>
<dbReference type="EMBL" id="BAAAQM010000004">
    <property type="protein sequence ID" value="GAA1957401.1"/>
    <property type="molecule type" value="Genomic_DNA"/>
</dbReference>
<dbReference type="InterPro" id="IPR049468">
    <property type="entry name" value="Restrct_endonuc-II-like_dom"/>
</dbReference>
<comment type="caution">
    <text evidence="3">The sequence shown here is derived from an EMBL/GenBank/DDBJ whole genome shotgun (WGS) entry which is preliminary data.</text>
</comment>
<keyword evidence="4" id="KW-1185">Reference proteome</keyword>
<dbReference type="Pfam" id="PF18741">
    <property type="entry name" value="MTES_1575"/>
    <property type="match status" value="1"/>
</dbReference>
<dbReference type="Pfam" id="PF11784">
    <property type="entry name" value="DUF3320"/>
    <property type="match status" value="1"/>
</dbReference>
<dbReference type="InterPro" id="IPR011335">
    <property type="entry name" value="Restrct_endonuc-II-like"/>
</dbReference>
<organism evidence="3 4">
    <name type="scientific">Catenulispora subtropica</name>
    <dbReference type="NCBI Taxonomy" id="450798"/>
    <lineage>
        <taxon>Bacteria</taxon>
        <taxon>Bacillati</taxon>
        <taxon>Actinomycetota</taxon>
        <taxon>Actinomycetes</taxon>
        <taxon>Catenulisporales</taxon>
        <taxon>Catenulisporaceae</taxon>
        <taxon>Catenulispora</taxon>
    </lineage>
</organism>
<dbReference type="Proteomes" id="UP001499854">
    <property type="component" value="Unassembled WGS sequence"/>
</dbReference>
<feature type="domain" description="DUF3320" evidence="1">
    <location>
        <begin position="261"/>
        <end position="309"/>
    </location>
</feature>
<feature type="domain" description="Restriction endonuclease type II-like" evidence="2">
    <location>
        <begin position="90"/>
        <end position="184"/>
    </location>
</feature>
<name>A0ABN2QSQ0_9ACTN</name>